<feature type="compositionally biased region" description="Low complexity" evidence="2">
    <location>
        <begin position="49"/>
        <end position="58"/>
    </location>
</feature>
<keyword evidence="5" id="KW-1185">Reference proteome</keyword>
<feature type="compositionally biased region" description="Basic and acidic residues" evidence="2">
    <location>
        <begin position="106"/>
        <end position="122"/>
    </location>
</feature>
<feature type="compositionally biased region" description="Low complexity" evidence="2">
    <location>
        <begin position="324"/>
        <end position="344"/>
    </location>
</feature>
<evidence type="ECO:0000313" key="5">
    <source>
        <dbReference type="Proteomes" id="UP000636800"/>
    </source>
</evidence>
<comment type="caution">
    <text evidence="3">The sequence shown here is derived from an EMBL/GenBank/DDBJ whole genome shotgun (WGS) entry which is preliminary data.</text>
</comment>
<evidence type="ECO:0000313" key="3">
    <source>
        <dbReference type="EMBL" id="KAG0474080.1"/>
    </source>
</evidence>
<dbReference type="Proteomes" id="UP000636800">
    <property type="component" value="Chromosome 7"/>
</dbReference>
<evidence type="ECO:0000256" key="2">
    <source>
        <dbReference type="SAM" id="MobiDB-lite"/>
    </source>
</evidence>
<evidence type="ECO:0000256" key="1">
    <source>
        <dbReference type="SAM" id="Coils"/>
    </source>
</evidence>
<gene>
    <name evidence="4" type="ORF">HPP92_015371</name>
    <name evidence="3" type="ORF">HPP92_015937</name>
</gene>
<organism evidence="3 5">
    <name type="scientific">Vanilla planifolia</name>
    <name type="common">Vanilla</name>
    <dbReference type="NCBI Taxonomy" id="51239"/>
    <lineage>
        <taxon>Eukaryota</taxon>
        <taxon>Viridiplantae</taxon>
        <taxon>Streptophyta</taxon>
        <taxon>Embryophyta</taxon>
        <taxon>Tracheophyta</taxon>
        <taxon>Spermatophyta</taxon>
        <taxon>Magnoliopsida</taxon>
        <taxon>Liliopsida</taxon>
        <taxon>Asparagales</taxon>
        <taxon>Orchidaceae</taxon>
        <taxon>Vanilloideae</taxon>
        <taxon>Vanilleae</taxon>
        <taxon>Vanilla</taxon>
    </lineage>
</organism>
<feature type="region of interest" description="Disordered" evidence="2">
    <location>
        <begin position="251"/>
        <end position="270"/>
    </location>
</feature>
<dbReference type="EMBL" id="JADCNM010000007">
    <property type="protein sequence ID" value="KAG0475685.1"/>
    <property type="molecule type" value="Genomic_DNA"/>
</dbReference>
<feature type="region of interest" description="Disordered" evidence="2">
    <location>
        <begin position="319"/>
        <end position="344"/>
    </location>
</feature>
<dbReference type="EMBL" id="JADCNL010000007">
    <property type="protein sequence ID" value="KAG0474080.1"/>
    <property type="molecule type" value="Genomic_DNA"/>
</dbReference>
<dbReference type="OrthoDB" id="1922268at2759"/>
<proteinExistence type="predicted"/>
<feature type="compositionally biased region" description="Polar residues" evidence="2">
    <location>
        <begin position="83"/>
        <end position="96"/>
    </location>
</feature>
<keyword evidence="1" id="KW-0175">Coiled coil</keyword>
<dbReference type="PANTHER" id="PTHR36764">
    <property type="entry name" value="TRNA (ILE)-LYSIDINE SYNTHASE"/>
    <property type="match status" value="1"/>
</dbReference>
<name>A0A835QIT3_VANPL</name>
<dbReference type="PANTHER" id="PTHR36764:SF1">
    <property type="entry name" value="TRNA (ILE)-LYSIDINE SYNTHASE"/>
    <property type="match status" value="1"/>
</dbReference>
<sequence length="344" mass="36880">MVAISLYRGNLHRVPDIPRRWPMPKRAISLRQFRRLLYKRTLIMSRISSRNPSISPGSGFSGGKDEVDGMGENETAEERLGNRVSSIEPSRSTDLPLQNGEDEAKEAEGKEGLNQHAKEGVVSKEVVGSSVGDGTGSSGDGKQEEVIDNLDALDNKEVRKRDLQNKLHALNERKHYLVQMLKQILNAEEEIKRRSAQPSLSRSPVPQQAEAPIDMGHAAKNPPKITVEVNFGDAGGESDALVNRSNQARQWPHAQGVPSSPASIGRHQHCPSQPNMAMTVRGSTLHHATSSSMMVGSMVSPSRFALAAHSTSLPLASISGTHFAGSSPSPAASGGASSALGEAK</sequence>
<accession>A0A835QIT3</accession>
<dbReference type="GO" id="GO:0009507">
    <property type="term" value="C:chloroplast"/>
    <property type="evidence" value="ECO:0007669"/>
    <property type="project" value="TreeGrafter"/>
</dbReference>
<feature type="coiled-coil region" evidence="1">
    <location>
        <begin position="153"/>
        <end position="197"/>
    </location>
</feature>
<evidence type="ECO:0000313" key="6">
    <source>
        <dbReference type="Proteomes" id="UP000639772"/>
    </source>
</evidence>
<reference evidence="5 6" key="1">
    <citation type="journal article" date="2020" name="Nat. Food">
        <title>A phased Vanilla planifolia genome enables genetic improvement of flavour and production.</title>
        <authorList>
            <person name="Hasing T."/>
            <person name="Tang H."/>
            <person name="Brym M."/>
            <person name="Khazi F."/>
            <person name="Huang T."/>
            <person name="Chambers A.H."/>
        </authorList>
    </citation>
    <scope>NUCLEOTIDE SEQUENCE [LARGE SCALE GENOMIC DNA]</scope>
    <source>
        <tissue evidence="3">Leaf</tissue>
    </source>
</reference>
<evidence type="ECO:0000313" key="4">
    <source>
        <dbReference type="EMBL" id="KAG0475685.1"/>
    </source>
</evidence>
<dbReference type="AlphaFoldDB" id="A0A835QIT3"/>
<dbReference type="Proteomes" id="UP000639772">
    <property type="component" value="Chromosome 7"/>
</dbReference>
<protein>
    <submittedName>
        <fullName evidence="3">Uncharacterized protein</fullName>
    </submittedName>
</protein>
<feature type="region of interest" description="Disordered" evidence="2">
    <location>
        <begin position="49"/>
        <end position="145"/>
    </location>
</feature>